<comment type="catalytic activity">
    <reaction evidence="16 17">
        <text>a ubiquinone + NADH + 5 H(+)(in) = a ubiquinol + NAD(+) + 4 H(+)(out)</text>
        <dbReference type="Rhea" id="RHEA:29091"/>
        <dbReference type="Rhea" id="RHEA-COMP:9565"/>
        <dbReference type="Rhea" id="RHEA-COMP:9566"/>
        <dbReference type="ChEBI" id="CHEBI:15378"/>
        <dbReference type="ChEBI" id="CHEBI:16389"/>
        <dbReference type="ChEBI" id="CHEBI:17976"/>
        <dbReference type="ChEBI" id="CHEBI:57540"/>
        <dbReference type="ChEBI" id="CHEBI:57945"/>
        <dbReference type="EC" id="7.1.1.2"/>
    </reaction>
</comment>
<dbReference type="EMBL" id="KF385875">
    <property type="protein sequence ID" value="AHA52555.1"/>
    <property type="molecule type" value="Genomic_DNA"/>
</dbReference>
<organism evidence="20">
    <name type="scientific">Pambolus sp. QL-2013</name>
    <dbReference type="NCBI Taxonomy" id="1421597"/>
    <lineage>
        <taxon>Eukaryota</taxon>
        <taxon>Metazoa</taxon>
        <taxon>Ecdysozoa</taxon>
        <taxon>Arthropoda</taxon>
        <taxon>Hexapoda</taxon>
        <taxon>Insecta</taxon>
        <taxon>Pterygota</taxon>
        <taxon>Neoptera</taxon>
        <taxon>Endopterygota</taxon>
        <taxon>Hymenoptera</taxon>
        <taxon>Apocrita</taxon>
        <taxon>Ichneumonoidea</taxon>
        <taxon>Braconidae</taxon>
        <taxon>Exothecinae</taxon>
        <taxon>Pambolus</taxon>
    </lineage>
</organism>
<evidence type="ECO:0000256" key="6">
    <source>
        <dbReference type="ARBA" id="ARBA00022448"/>
    </source>
</evidence>
<evidence type="ECO:0000256" key="12">
    <source>
        <dbReference type="ARBA" id="ARBA00023027"/>
    </source>
</evidence>
<feature type="domain" description="NADH:quinone oxidoreductase/Mrp antiporter transmembrane" evidence="18">
    <location>
        <begin position="110"/>
        <end position="399"/>
    </location>
</feature>
<keyword evidence="12 17" id="KW-0520">NAD</keyword>
<evidence type="ECO:0000256" key="15">
    <source>
        <dbReference type="ARBA" id="ARBA00023136"/>
    </source>
</evidence>
<protein>
    <recommendedName>
        <fullName evidence="5 17">NADH-ubiquinone oxidoreductase chain 4</fullName>
        <ecNumber evidence="4 17">7.1.1.2</ecNumber>
    </recommendedName>
</protein>
<evidence type="ECO:0000256" key="17">
    <source>
        <dbReference type="RuleBase" id="RU003297"/>
    </source>
</evidence>
<dbReference type="PRINTS" id="PR01437">
    <property type="entry name" value="NUOXDRDTASE4"/>
</dbReference>
<comment type="function">
    <text evidence="17">Core subunit of the mitochondrial membrane respiratory chain NADH dehydrogenase (Complex I) which catalyzes electron transfer from NADH through the respiratory chain, using ubiquinone as an electron acceptor. Essential for the catalytic activity and assembly of complex I.</text>
</comment>
<evidence type="ECO:0000256" key="4">
    <source>
        <dbReference type="ARBA" id="ARBA00012944"/>
    </source>
</evidence>
<keyword evidence="10 17" id="KW-0249">Electron transport</keyword>
<feature type="transmembrane region" description="Helical" evidence="17">
    <location>
        <begin position="281"/>
        <end position="302"/>
    </location>
</feature>
<evidence type="ECO:0000256" key="1">
    <source>
        <dbReference type="ARBA" id="ARBA00003257"/>
    </source>
</evidence>
<dbReference type="GO" id="GO:0042773">
    <property type="term" value="P:ATP synthesis coupled electron transport"/>
    <property type="evidence" value="ECO:0007669"/>
    <property type="project" value="InterPro"/>
</dbReference>
<feature type="domain" description="NADH:ubiquinone oxidoreductase chain 4 N-terminal" evidence="19">
    <location>
        <begin position="1"/>
        <end position="107"/>
    </location>
</feature>
<comment type="similarity">
    <text evidence="3 17">Belongs to the complex I subunit 4 family.</text>
</comment>
<evidence type="ECO:0000256" key="16">
    <source>
        <dbReference type="ARBA" id="ARBA00049551"/>
    </source>
</evidence>
<dbReference type="GO" id="GO:0003954">
    <property type="term" value="F:NADH dehydrogenase activity"/>
    <property type="evidence" value="ECO:0007669"/>
    <property type="project" value="TreeGrafter"/>
</dbReference>
<keyword evidence="11 17" id="KW-1133">Transmembrane helix</keyword>
<evidence type="ECO:0000256" key="3">
    <source>
        <dbReference type="ARBA" id="ARBA00009025"/>
    </source>
</evidence>
<evidence type="ECO:0000256" key="8">
    <source>
        <dbReference type="ARBA" id="ARBA00022692"/>
    </source>
</evidence>
<dbReference type="GO" id="GO:0031966">
    <property type="term" value="C:mitochondrial membrane"/>
    <property type="evidence" value="ECO:0007669"/>
    <property type="project" value="UniProtKB-SubCell"/>
</dbReference>
<dbReference type="GO" id="GO:0015990">
    <property type="term" value="P:electron transport coupled proton transport"/>
    <property type="evidence" value="ECO:0007669"/>
    <property type="project" value="TreeGrafter"/>
</dbReference>
<dbReference type="AlphaFoldDB" id="A0A0A6ZL33"/>
<dbReference type="PANTHER" id="PTHR43507">
    <property type="entry name" value="NADH-UBIQUINONE OXIDOREDUCTASE CHAIN 4"/>
    <property type="match status" value="1"/>
</dbReference>
<evidence type="ECO:0000256" key="14">
    <source>
        <dbReference type="ARBA" id="ARBA00023128"/>
    </source>
</evidence>
<gene>
    <name evidence="20" type="primary">ND4</name>
</gene>
<dbReference type="InterPro" id="IPR003918">
    <property type="entry name" value="NADH_UbQ_OxRdtase"/>
</dbReference>
<keyword evidence="6 17" id="KW-0813">Transport</keyword>
<dbReference type="InterPro" id="IPR000260">
    <property type="entry name" value="NADH4_N"/>
</dbReference>
<evidence type="ECO:0000256" key="11">
    <source>
        <dbReference type="ARBA" id="ARBA00022989"/>
    </source>
</evidence>
<name>A0A0A6ZL33_9HYME</name>
<comment type="function">
    <text evidence="1">Core subunit of the mitochondrial membrane respiratory chain NADH dehydrogenase (Complex I) that is believed to belong to the minimal assembly required for catalysis. Complex I functions in the transfer of electrons from NADH to the respiratory chain. The immediate electron acceptor for the enzyme is believed to be ubiquinone.</text>
</comment>
<evidence type="ECO:0000313" key="20">
    <source>
        <dbReference type="EMBL" id="AHA52555.1"/>
    </source>
</evidence>
<feature type="transmembrane region" description="Helical" evidence="17">
    <location>
        <begin position="308"/>
        <end position="327"/>
    </location>
</feature>
<evidence type="ECO:0000256" key="2">
    <source>
        <dbReference type="ARBA" id="ARBA00004225"/>
    </source>
</evidence>
<keyword evidence="8 17" id="KW-0812">Transmembrane</keyword>
<dbReference type="GO" id="GO:0008137">
    <property type="term" value="F:NADH dehydrogenase (ubiquinone) activity"/>
    <property type="evidence" value="ECO:0007669"/>
    <property type="project" value="UniProtKB-UniRule"/>
</dbReference>
<dbReference type="PANTHER" id="PTHR43507:SF20">
    <property type="entry name" value="NADH-UBIQUINONE OXIDOREDUCTASE CHAIN 4"/>
    <property type="match status" value="1"/>
</dbReference>
<feature type="transmembrane region" description="Helical" evidence="17">
    <location>
        <begin position="252"/>
        <end position="274"/>
    </location>
</feature>
<sequence length="452" mass="53691">MMKLLLIIMSYFIMIKLIKNKLFYNLFLINLLFLTTFMFMISNNFLNFYWMKIFYMYGFDLISFSLTILTFWIMNLSMISNLNYLKYNFNKNYMYIMMILMLSLILTFFSMNLLIFYMFFEISLIPILLIIMGWGYQIDRIQASMYMIFYTLFGSLPLLLMIMYIYKTFPSITLNFLNMNYLNINNMNNIYIFLMMNSAFMIKMPMYLTHLWLPKAHVEAPISGSMILAGIMLKMGSYGIYRSILIFPKLMFKFNTMFIMISIMGSIYTSLICLNNNDLKIIIAYSSIVHMGLMFSSMLTMTNMSLKGSILMMIAHGLCSSSLFFIVNLNYKRILSRSMFMNKSMINFLPSLSLWMFLICISNFSAPPSTNLFSEILLINSLIQWNFYLMMFIMLLSFFSTSYSIMLFAYTQYGKLNFSKFNFNMINCQELLMIMMHWIPLNLMFLNFNIFM</sequence>
<evidence type="ECO:0000256" key="5">
    <source>
        <dbReference type="ARBA" id="ARBA00021006"/>
    </source>
</evidence>
<feature type="transmembrane region" description="Helical" evidence="17">
    <location>
        <begin position="53"/>
        <end position="73"/>
    </location>
</feature>
<evidence type="ECO:0000256" key="9">
    <source>
        <dbReference type="ARBA" id="ARBA00022967"/>
    </source>
</evidence>
<feature type="transmembrane region" description="Helical" evidence="17">
    <location>
        <begin position="93"/>
        <end position="109"/>
    </location>
</feature>
<dbReference type="InterPro" id="IPR001750">
    <property type="entry name" value="ND/Mrp_TM"/>
</dbReference>
<dbReference type="Pfam" id="PF00361">
    <property type="entry name" value="Proton_antipo_M"/>
    <property type="match status" value="1"/>
</dbReference>
<keyword evidence="14 17" id="KW-0496">Mitochondrion</keyword>
<keyword evidence="7 17" id="KW-0679">Respiratory chain</keyword>
<keyword evidence="13 17" id="KW-0830">Ubiquinone</keyword>
<evidence type="ECO:0000259" key="18">
    <source>
        <dbReference type="Pfam" id="PF00361"/>
    </source>
</evidence>
<evidence type="ECO:0000256" key="7">
    <source>
        <dbReference type="ARBA" id="ARBA00022660"/>
    </source>
</evidence>
<geneLocation type="mitochondrion" evidence="20"/>
<dbReference type="EC" id="7.1.1.2" evidence="4 17"/>
<feature type="transmembrane region" description="Helical" evidence="17">
    <location>
        <begin position="387"/>
        <end position="410"/>
    </location>
</feature>
<accession>A0A0A6ZL33</accession>
<dbReference type="Pfam" id="PF01059">
    <property type="entry name" value="Oxidored_q5_N"/>
    <property type="match status" value="1"/>
</dbReference>
<keyword evidence="9" id="KW-1278">Translocase</keyword>
<reference evidence="20" key="1">
    <citation type="submission" date="2013-07" db="EMBL/GenBank/DDBJ databases">
        <title>The comparative mitochondrial genomes from Braconidae subfamilies and the phylogeny of the Hymenoptera.</title>
        <authorList>
            <person name="Li Q."/>
            <person name="Wei S.J."/>
            <person name="Chen X.X."/>
        </authorList>
    </citation>
    <scope>NUCLEOTIDE SEQUENCE</scope>
</reference>
<feature type="transmembrane region" description="Helical" evidence="17">
    <location>
        <begin position="21"/>
        <end position="41"/>
    </location>
</feature>
<feature type="transmembrane region" description="Helical" evidence="17">
    <location>
        <begin position="431"/>
        <end position="451"/>
    </location>
</feature>
<keyword evidence="15 17" id="KW-0472">Membrane</keyword>
<feature type="transmembrane region" description="Helical" evidence="17">
    <location>
        <begin position="148"/>
        <end position="169"/>
    </location>
</feature>
<feature type="transmembrane region" description="Helical" evidence="17">
    <location>
        <begin position="115"/>
        <end position="136"/>
    </location>
</feature>
<comment type="subcellular location">
    <subcellularLocation>
        <location evidence="2 17">Mitochondrion membrane</location>
        <topology evidence="2 17">Multi-pass membrane protein</topology>
    </subcellularLocation>
</comment>
<dbReference type="GO" id="GO:0048039">
    <property type="term" value="F:ubiquinone binding"/>
    <property type="evidence" value="ECO:0007669"/>
    <property type="project" value="TreeGrafter"/>
</dbReference>
<feature type="transmembrane region" description="Helical" evidence="17">
    <location>
        <begin position="220"/>
        <end position="240"/>
    </location>
</feature>
<evidence type="ECO:0000259" key="19">
    <source>
        <dbReference type="Pfam" id="PF01059"/>
    </source>
</evidence>
<proteinExistence type="inferred from homology"/>
<evidence type="ECO:0000256" key="13">
    <source>
        <dbReference type="ARBA" id="ARBA00023075"/>
    </source>
</evidence>
<feature type="transmembrane region" description="Helical" evidence="17">
    <location>
        <begin position="348"/>
        <end position="367"/>
    </location>
</feature>
<evidence type="ECO:0000256" key="10">
    <source>
        <dbReference type="ARBA" id="ARBA00022982"/>
    </source>
</evidence>
<feature type="transmembrane region" description="Helical" evidence="17">
    <location>
        <begin position="189"/>
        <end position="208"/>
    </location>
</feature>